<gene>
    <name evidence="1" type="ORF">HB13667_02240</name>
</gene>
<accession>A0A0P7DL33</accession>
<proteinExistence type="predicted"/>
<organism evidence="1 2">
    <name type="scientific">Pseudomonas putida</name>
    <name type="common">Arthrobacter siderocapsulatus</name>
    <dbReference type="NCBI Taxonomy" id="303"/>
    <lineage>
        <taxon>Bacteria</taxon>
        <taxon>Pseudomonadati</taxon>
        <taxon>Pseudomonadota</taxon>
        <taxon>Gammaproteobacteria</taxon>
        <taxon>Pseudomonadales</taxon>
        <taxon>Pseudomonadaceae</taxon>
        <taxon>Pseudomonas</taxon>
    </lineage>
</organism>
<name>A0A0P7DL33_PSEPU</name>
<reference evidence="1 2" key="1">
    <citation type="submission" date="2015-10" db="EMBL/GenBank/DDBJ databases">
        <title>Pseudomonas putida clinical strains.</title>
        <authorList>
            <person name="Molina L."/>
            <person name="Udaondo Z."/>
        </authorList>
    </citation>
    <scope>NUCLEOTIDE SEQUENCE [LARGE SCALE GENOMIC DNA]</scope>
    <source>
        <strain evidence="1 2">HB13667</strain>
    </source>
</reference>
<evidence type="ECO:0000313" key="2">
    <source>
        <dbReference type="Proteomes" id="UP000050437"/>
    </source>
</evidence>
<dbReference type="Proteomes" id="UP000050437">
    <property type="component" value="Unassembled WGS sequence"/>
</dbReference>
<dbReference type="EMBL" id="LKKS01000017">
    <property type="protein sequence ID" value="KPM68431.1"/>
    <property type="molecule type" value="Genomic_DNA"/>
</dbReference>
<evidence type="ECO:0000313" key="1">
    <source>
        <dbReference type="EMBL" id="KPM68431.1"/>
    </source>
</evidence>
<protein>
    <submittedName>
        <fullName evidence="1">Uncharacterized protein</fullName>
    </submittedName>
</protein>
<dbReference type="AlphaFoldDB" id="A0A0P7DL33"/>
<comment type="caution">
    <text evidence="1">The sequence shown here is derived from an EMBL/GenBank/DDBJ whole genome shotgun (WGS) entry which is preliminary data.</text>
</comment>
<sequence>MEIERRIEKWNDLWMIVAGRVVCTGCLESQALEDCERPFLHAGTCEASHGKKEYPWAALHEILDCARG</sequence>